<dbReference type="PROSITE" id="PS51782">
    <property type="entry name" value="LYSM"/>
    <property type="match status" value="1"/>
</dbReference>
<dbReference type="SUPFAM" id="SSF54106">
    <property type="entry name" value="LysM domain"/>
    <property type="match status" value="1"/>
</dbReference>
<dbReference type="RefSeq" id="XP_007249837.2">
    <property type="nucleotide sequence ID" value="XM_007249775.4"/>
</dbReference>
<dbReference type="Gene3D" id="3.10.350.10">
    <property type="entry name" value="LysM domain"/>
    <property type="match status" value="1"/>
</dbReference>
<evidence type="ECO:0000313" key="4">
    <source>
        <dbReference type="Proteomes" id="UP000694621"/>
    </source>
</evidence>
<dbReference type="PANTHER" id="PTHR20932">
    <property type="entry name" value="LYSM AND PUTATIVE PEPTIDOGLYCAN-BINDING DOMAIN-CONTAINING PROTEIN"/>
    <property type="match status" value="1"/>
</dbReference>
<accession>A0A8B9JX08</accession>
<dbReference type="InterPro" id="IPR018392">
    <property type="entry name" value="LysM"/>
</dbReference>
<reference evidence="3" key="1">
    <citation type="submission" date="2025-08" db="UniProtKB">
        <authorList>
            <consortium name="Ensembl"/>
        </authorList>
    </citation>
    <scope>IDENTIFICATION</scope>
</reference>
<dbReference type="PANTHER" id="PTHR20932:SF2">
    <property type="entry name" value="AND PUTATIVE PEPTIDOGLYCAN-BINDING DOMAIN-CONTAINING PROTEIN 1-RELATED"/>
    <property type="match status" value="1"/>
</dbReference>
<dbReference type="Proteomes" id="UP000694621">
    <property type="component" value="Unplaced"/>
</dbReference>
<name>A0A8B9JX08_ASTMX</name>
<dbReference type="GeneID" id="103047697"/>
<dbReference type="InterPro" id="IPR036779">
    <property type="entry name" value="LysM_dom_sf"/>
</dbReference>
<dbReference type="AlphaFoldDB" id="A0A8B9JX08"/>
<dbReference type="InterPro" id="IPR045030">
    <property type="entry name" value="LYSM1-4"/>
</dbReference>
<protein>
    <recommendedName>
        <fullName evidence="1">LysM and putative peptidoglycan-binding domain-containing protein 1</fullName>
    </recommendedName>
</protein>
<evidence type="ECO:0000259" key="2">
    <source>
        <dbReference type="PROSITE" id="PS51782"/>
    </source>
</evidence>
<dbReference type="Ensembl" id="ENSAMXT00005030756.1">
    <property type="protein sequence ID" value="ENSAMXP00005027988.1"/>
    <property type="gene ID" value="ENSAMXG00005014010.1"/>
</dbReference>
<feature type="domain" description="LysM" evidence="2">
    <location>
        <begin position="40"/>
        <end position="84"/>
    </location>
</feature>
<organism evidence="3 4">
    <name type="scientific">Astyanax mexicanus</name>
    <name type="common">Blind cave fish</name>
    <name type="synonym">Astyanax fasciatus mexicanus</name>
    <dbReference type="NCBI Taxonomy" id="7994"/>
    <lineage>
        <taxon>Eukaryota</taxon>
        <taxon>Metazoa</taxon>
        <taxon>Chordata</taxon>
        <taxon>Craniata</taxon>
        <taxon>Vertebrata</taxon>
        <taxon>Euteleostomi</taxon>
        <taxon>Actinopterygii</taxon>
        <taxon>Neopterygii</taxon>
        <taxon>Teleostei</taxon>
        <taxon>Ostariophysi</taxon>
        <taxon>Characiformes</taxon>
        <taxon>Characoidei</taxon>
        <taxon>Acestrorhamphidae</taxon>
        <taxon>Acestrorhamphinae</taxon>
        <taxon>Astyanax</taxon>
    </lineage>
</organism>
<dbReference type="SMART" id="SM00257">
    <property type="entry name" value="LysM"/>
    <property type="match status" value="1"/>
</dbReference>
<dbReference type="Pfam" id="PF01476">
    <property type="entry name" value="LysM"/>
    <property type="match status" value="1"/>
</dbReference>
<dbReference type="KEGG" id="amex:103047697"/>
<dbReference type="CTD" id="388695"/>
<proteinExistence type="predicted"/>
<dbReference type="CDD" id="cd00118">
    <property type="entry name" value="LysM"/>
    <property type="match status" value="1"/>
</dbReference>
<sequence>MSSDRTSSLTGSHGLLRGQRTKSYGSLVTSSLSPVRQKRIEHKVQPGDTLQGLSLKYGVSMEQIKRANRLYTNDSIFLKKVLFIPVLTESISFANENELLNEVSNQEERKSLQQVSAGNGQADCESQEVTSDLSPSDYLKRMDSLINQSKQAAVKTCQEGDKQFSSMEQLPSTHVSSASFQGQQAVLGAVPLTITKRTKKLRDKEDEIFQL</sequence>
<evidence type="ECO:0000256" key="1">
    <source>
        <dbReference type="ARBA" id="ARBA00040996"/>
    </source>
</evidence>
<evidence type="ECO:0000313" key="3">
    <source>
        <dbReference type="Ensembl" id="ENSAMXP00005027988.1"/>
    </source>
</evidence>